<proteinExistence type="predicted"/>
<dbReference type="AlphaFoldDB" id="A0A8H4RJ67"/>
<protein>
    <submittedName>
        <fullName evidence="1">Uncharacterized protein</fullName>
    </submittedName>
</protein>
<accession>A0A8H4RJ67</accession>
<comment type="caution">
    <text evidence="1">The sequence shown here is derived from an EMBL/GenBank/DDBJ whole genome shotgun (WGS) entry which is preliminary data.</text>
</comment>
<dbReference type="Proteomes" id="UP000566819">
    <property type="component" value="Unassembled WGS sequence"/>
</dbReference>
<keyword evidence="2" id="KW-1185">Reference proteome</keyword>
<gene>
    <name evidence="1" type="ORF">G7Y89_g9027</name>
</gene>
<sequence length="276" mass="32348">MDPPIIGRLGKSALDEQVHFRISSGTGLETALAIEPAAPHINASDKISHNDLSTLHYIDKDGKYRFTISLSPVSTYIPEEYQRDFDKYLKYSPYNIILPRRLKHMNFEEYNKEKAKFEKAKALWMRRVQPHPFRNAKYLMKTYPVKKDSRPGEDNIDWIVIDWLRQLSSVNTIFRQEVGDVLWKRTCISITGTEDDISLLQDFLEDKPALYSLIKSLHFEIYTQPSECGKEEMRKFGLWCQFASENLKLEEVHLVIYIQAEELEELLDKNEAHFQN</sequence>
<evidence type="ECO:0000313" key="1">
    <source>
        <dbReference type="EMBL" id="KAF4629122.1"/>
    </source>
</evidence>
<organism evidence="1 2">
    <name type="scientific">Cudoniella acicularis</name>
    <dbReference type="NCBI Taxonomy" id="354080"/>
    <lineage>
        <taxon>Eukaryota</taxon>
        <taxon>Fungi</taxon>
        <taxon>Dikarya</taxon>
        <taxon>Ascomycota</taxon>
        <taxon>Pezizomycotina</taxon>
        <taxon>Leotiomycetes</taxon>
        <taxon>Helotiales</taxon>
        <taxon>Tricladiaceae</taxon>
        <taxon>Cudoniella</taxon>
    </lineage>
</organism>
<dbReference type="OrthoDB" id="3564036at2759"/>
<reference evidence="1 2" key="1">
    <citation type="submission" date="2020-03" db="EMBL/GenBank/DDBJ databases">
        <title>Draft Genome Sequence of Cudoniella acicularis.</title>
        <authorList>
            <person name="Buettner E."/>
            <person name="Kellner H."/>
        </authorList>
    </citation>
    <scope>NUCLEOTIDE SEQUENCE [LARGE SCALE GENOMIC DNA]</scope>
    <source>
        <strain evidence="1 2">DSM 108380</strain>
    </source>
</reference>
<name>A0A8H4RJ67_9HELO</name>
<dbReference type="EMBL" id="JAAMPI010000717">
    <property type="protein sequence ID" value="KAF4629122.1"/>
    <property type="molecule type" value="Genomic_DNA"/>
</dbReference>
<evidence type="ECO:0000313" key="2">
    <source>
        <dbReference type="Proteomes" id="UP000566819"/>
    </source>
</evidence>